<protein>
    <submittedName>
        <fullName evidence="1">Uncharacterized protein</fullName>
    </submittedName>
</protein>
<reference evidence="1 2" key="1">
    <citation type="submission" date="2014-11" db="EMBL/GenBank/DDBJ databases">
        <title>Complete Genome Sequence of Pseudoalteromonas sp. Strain OCN003 Isolated from Kaneohe Bay, Oahu, Hawaii.</title>
        <authorList>
            <person name="Beurmann S."/>
            <person name="Videau P."/>
            <person name="Ushijima B."/>
            <person name="Smith A.M."/>
            <person name="Aeby G.S."/>
            <person name="Callahan S.M."/>
            <person name="Belcaid M."/>
        </authorList>
    </citation>
    <scope>NUCLEOTIDE SEQUENCE [LARGE SCALE GENOMIC DNA]</scope>
    <source>
        <strain evidence="1 2">OCN003</strain>
    </source>
</reference>
<dbReference type="KEGG" id="pseo:OM33_15350"/>
<dbReference type="eggNOG" id="ENOG5033SK7">
    <property type="taxonomic scope" value="Bacteria"/>
</dbReference>
<dbReference type="SUPFAM" id="SSF103515">
    <property type="entry name" value="Autotransporter"/>
    <property type="match status" value="1"/>
</dbReference>
<sequence length="268" mass="30253">MTLHGFEIKLGQNYSDLPLDQSGTLTSVAPGGTSISLAHDINDSFRLSLDYIDWDKTHISGKLNDLTIDSTSYAATLSYFVDNFALSANYTYWQSDYSEILIDLPIVKQSTYAPSYGVSLGYGIFWQDWVIEPAISLQYNEWRYRDKLVNNDLGFSLSDSLEDESVVISGLLSASKVVQMTEEEYLLIGGIMRWNALFHGDGPEKPEGVLSFAGRQSHTVNSDDDFAELSFFITYDITAQWMIELDTSVAFLPQDNYSSFSWRVGYRF</sequence>
<dbReference type="Gene3D" id="2.40.128.130">
    <property type="entry name" value="Autotransporter beta-domain"/>
    <property type="match status" value="1"/>
</dbReference>
<evidence type="ECO:0000313" key="2">
    <source>
        <dbReference type="Proteomes" id="UP000030341"/>
    </source>
</evidence>
<proteinExistence type="predicted"/>
<name>A0A0A7EKM5_9GAMM</name>
<dbReference type="STRING" id="1348114.OM33_15350"/>
<dbReference type="Proteomes" id="UP000030341">
    <property type="component" value="Chromosome 2"/>
</dbReference>
<keyword evidence="2" id="KW-1185">Reference proteome</keyword>
<evidence type="ECO:0000313" key="1">
    <source>
        <dbReference type="EMBL" id="AIY66522.1"/>
    </source>
</evidence>
<dbReference type="OrthoDB" id="6291210at2"/>
<gene>
    <name evidence="1" type="ORF">OM33_15350</name>
</gene>
<accession>A0A0A7EKM5</accession>
<dbReference type="HOGENOM" id="CLU_1037737_0_0_6"/>
<dbReference type="AlphaFoldDB" id="A0A0A7EKM5"/>
<organism evidence="1 2">
    <name type="scientific">Pseudoalteromonas piratica</name>
    <dbReference type="NCBI Taxonomy" id="1348114"/>
    <lineage>
        <taxon>Bacteria</taxon>
        <taxon>Pseudomonadati</taxon>
        <taxon>Pseudomonadota</taxon>
        <taxon>Gammaproteobacteria</taxon>
        <taxon>Alteromonadales</taxon>
        <taxon>Pseudoalteromonadaceae</taxon>
        <taxon>Pseudoalteromonas</taxon>
    </lineage>
</organism>
<dbReference type="InterPro" id="IPR036709">
    <property type="entry name" value="Autotransporte_beta_dom_sf"/>
</dbReference>
<dbReference type="EMBL" id="CP009889">
    <property type="protein sequence ID" value="AIY66522.1"/>
    <property type="molecule type" value="Genomic_DNA"/>
</dbReference>